<dbReference type="Gene3D" id="1.20.1270.60">
    <property type="entry name" value="Arfaptin homology (AH) domain/BAR domain"/>
    <property type="match status" value="1"/>
</dbReference>
<evidence type="ECO:0000313" key="3">
    <source>
        <dbReference type="Proteomes" id="UP000193685"/>
    </source>
</evidence>
<dbReference type="STRING" id="56484.A0A1Y2FG75"/>
<dbReference type="InterPro" id="IPR004148">
    <property type="entry name" value="BAR_dom"/>
</dbReference>
<dbReference type="GO" id="GO:0005737">
    <property type="term" value="C:cytoplasm"/>
    <property type="evidence" value="ECO:0007669"/>
    <property type="project" value="InterPro"/>
</dbReference>
<evidence type="ECO:0000259" key="1">
    <source>
        <dbReference type="SMART" id="SM00721"/>
    </source>
</evidence>
<organism evidence="2 3">
    <name type="scientific">Protomyces lactucae-debilis</name>
    <dbReference type="NCBI Taxonomy" id="2754530"/>
    <lineage>
        <taxon>Eukaryota</taxon>
        <taxon>Fungi</taxon>
        <taxon>Dikarya</taxon>
        <taxon>Ascomycota</taxon>
        <taxon>Taphrinomycotina</taxon>
        <taxon>Taphrinomycetes</taxon>
        <taxon>Taphrinales</taxon>
        <taxon>Protomycetaceae</taxon>
        <taxon>Protomyces</taxon>
    </lineage>
</organism>
<accession>A0A1Y2FG75</accession>
<dbReference type="SUPFAM" id="SSF103657">
    <property type="entry name" value="BAR/IMD domain-like"/>
    <property type="match status" value="1"/>
</dbReference>
<reference evidence="2 3" key="1">
    <citation type="submission" date="2016-07" db="EMBL/GenBank/DDBJ databases">
        <title>Pervasive Adenine N6-methylation of Active Genes in Fungi.</title>
        <authorList>
            <consortium name="DOE Joint Genome Institute"/>
            <person name="Mondo S.J."/>
            <person name="Dannebaum R.O."/>
            <person name="Kuo R.C."/>
            <person name="Labutti K."/>
            <person name="Haridas S."/>
            <person name="Kuo A."/>
            <person name="Salamov A."/>
            <person name="Ahrendt S.R."/>
            <person name="Lipzen A."/>
            <person name="Sullivan W."/>
            <person name="Andreopoulos W.B."/>
            <person name="Clum A."/>
            <person name="Lindquist E."/>
            <person name="Daum C."/>
            <person name="Ramamoorthy G.K."/>
            <person name="Gryganskyi A."/>
            <person name="Culley D."/>
            <person name="Magnuson J.K."/>
            <person name="James T.Y."/>
            <person name="O'Malley M.A."/>
            <person name="Stajich J.E."/>
            <person name="Spatafora J.W."/>
            <person name="Visel A."/>
            <person name="Grigoriev I.V."/>
        </authorList>
    </citation>
    <scope>NUCLEOTIDE SEQUENCE [LARGE SCALE GENOMIC DNA]</scope>
    <source>
        <strain evidence="2 3">12-1054</strain>
    </source>
</reference>
<dbReference type="RefSeq" id="XP_040725488.1">
    <property type="nucleotide sequence ID" value="XM_040871205.1"/>
</dbReference>
<proteinExistence type="predicted"/>
<dbReference type="InterPro" id="IPR018859">
    <property type="entry name" value="BAR_dom-cont"/>
</dbReference>
<protein>
    <submittedName>
        <fullName evidence="2">BAR domain-containing family protein</fullName>
    </submittedName>
</protein>
<dbReference type="SMART" id="SM00721">
    <property type="entry name" value="BAR"/>
    <property type="match status" value="1"/>
</dbReference>
<evidence type="ECO:0000313" key="2">
    <source>
        <dbReference type="EMBL" id="ORY82617.1"/>
    </source>
</evidence>
<dbReference type="OMA" id="NIMFATR"/>
<dbReference type="EMBL" id="MCFI01000009">
    <property type="protein sequence ID" value="ORY82617.1"/>
    <property type="molecule type" value="Genomic_DNA"/>
</dbReference>
<dbReference type="OrthoDB" id="5549748at2759"/>
<dbReference type="GeneID" id="63787804"/>
<gene>
    <name evidence="2" type="ORF">BCR37DRAFT_392818</name>
</gene>
<sequence>MNFNLDALKGLSSKVTPFAQRAQQFVSEQVSNVPKTELPEEYLDLEKKVDALKGAHVKLLAVTQTYSRENYDYPTNLRETGAELFTSISQKANDLAAAQSTAEAQTAITKPAPKGAPKTLSHALGRAAMSGAEGLGVTHSTDNTLGAALQTVALASEQVGEARLAQDSRINSEVNAGLSTTLNTTLQFATRARKTVYSTRLSLDAAKTAAKNARPDKADAARIEVERAEDEFVAAVEEATTVMKSCLESAEPLRNLQDLVAAQAAFHKRAAEILEEAAAAIKQT</sequence>
<comment type="caution">
    <text evidence="2">The sequence shown here is derived from an EMBL/GenBank/DDBJ whole genome shotgun (WGS) entry which is preliminary data.</text>
</comment>
<dbReference type="InterPro" id="IPR027267">
    <property type="entry name" value="AH/BAR_dom_sf"/>
</dbReference>
<name>A0A1Y2FG75_PROLT</name>
<feature type="domain" description="BAR" evidence="1">
    <location>
        <begin position="10"/>
        <end position="283"/>
    </location>
</feature>
<dbReference type="Proteomes" id="UP000193685">
    <property type="component" value="Unassembled WGS sequence"/>
</dbReference>
<dbReference type="Pfam" id="PF10455">
    <property type="entry name" value="BAR_2"/>
    <property type="match status" value="1"/>
</dbReference>
<keyword evidence="3" id="KW-1185">Reference proteome</keyword>
<dbReference type="AlphaFoldDB" id="A0A1Y2FG75"/>